<keyword evidence="10" id="KW-1185">Reference proteome</keyword>
<dbReference type="EMBL" id="JAQQWM010000001">
    <property type="protein sequence ID" value="KAK8083057.1"/>
    <property type="molecule type" value="Genomic_DNA"/>
</dbReference>
<evidence type="ECO:0000256" key="6">
    <source>
        <dbReference type="SAM" id="MobiDB-lite"/>
    </source>
</evidence>
<keyword evidence="3 7" id="KW-1133">Transmembrane helix</keyword>
<accession>A0ABR1WHT9</accession>
<feature type="transmembrane region" description="Helical" evidence="7">
    <location>
        <begin position="187"/>
        <end position="207"/>
    </location>
</feature>
<comment type="caution">
    <text evidence="9">The sequence shown here is derived from an EMBL/GenBank/DDBJ whole genome shotgun (WGS) entry which is preliminary data.</text>
</comment>
<feature type="transmembrane region" description="Helical" evidence="7">
    <location>
        <begin position="28"/>
        <end position="47"/>
    </location>
</feature>
<evidence type="ECO:0000256" key="2">
    <source>
        <dbReference type="ARBA" id="ARBA00022692"/>
    </source>
</evidence>
<evidence type="ECO:0000256" key="5">
    <source>
        <dbReference type="ARBA" id="ARBA00038359"/>
    </source>
</evidence>
<dbReference type="PANTHER" id="PTHR33048">
    <property type="entry name" value="PTH11-LIKE INTEGRAL MEMBRANE PROTEIN (AFU_ORTHOLOGUE AFUA_5G11245)"/>
    <property type="match status" value="1"/>
</dbReference>
<protein>
    <recommendedName>
        <fullName evidence="8">Rhodopsin domain-containing protein</fullName>
    </recommendedName>
</protein>
<evidence type="ECO:0000256" key="1">
    <source>
        <dbReference type="ARBA" id="ARBA00004141"/>
    </source>
</evidence>
<reference evidence="9 10" key="1">
    <citation type="submission" date="2023-01" db="EMBL/GenBank/DDBJ databases">
        <title>Analysis of 21 Apiospora genomes using comparative genomics revels a genus with tremendous synthesis potential of carbohydrate active enzymes and secondary metabolites.</title>
        <authorList>
            <person name="Sorensen T."/>
        </authorList>
    </citation>
    <scope>NUCLEOTIDE SEQUENCE [LARGE SCALE GENOMIC DNA]</scope>
    <source>
        <strain evidence="9 10">CBS 83171</strain>
    </source>
</reference>
<gene>
    <name evidence="9" type="ORF">PG996_001838</name>
</gene>
<feature type="region of interest" description="Disordered" evidence="6">
    <location>
        <begin position="267"/>
        <end position="302"/>
    </location>
</feature>
<name>A0ABR1WHT9_9PEZI</name>
<keyword evidence="4 7" id="KW-0472">Membrane</keyword>
<dbReference type="Proteomes" id="UP001446871">
    <property type="component" value="Unassembled WGS sequence"/>
</dbReference>
<evidence type="ECO:0000256" key="4">
    <source>
        <dbReference type="ARBA" id="ARBA00023136"/>
    </source>
</evidence>
<sequence length="354" mass="38118">MANSTKTRLDDLPADFVSFNQGPVAEKVAAAMMGISCGFVMLRLAARATRKARLGLDDWIILAALWTFISEITYGATITAVKLSILAMYDRLFPTKFMRRAVVSLAIVAMLWYLAVILVVFFQCDPIPRSWGGIAEGHCVDHYSYYTGLAANGVLFLTVPHIILDIIILSLPIREVRRLQIVKWQKAAVCGMFLLGGFITLVSVVRLKFVAELVNTEPGSDTTGNRGQYGDMELGRGGRGDNVRVLAYAAAADPHGLGLHCAENPTFGQQQQRGSRPERIPARGVGQPRQQGVDGGQLAAPEPRRLGRLVQVRVRPRRGAGPAEQGAPGVSELVPHGVEHHADGETGGGACGAA</sequence>
<evidence type="ECO:0000256" key="7">
    <source>
        <dbReference type="SAM" id="Phobius"/>
    </source>
</evidence>
<feature type="transmembrane region" description="Helical" evidence="7">
    <location>
        <begin position="59"/>
        <end position="81"/>
    </location>
</feature>
<dbReference type="InterPro" id="IPR052337">
    <property type="entry name" value="SAT4-like"/>
</dbReference>
<comment type="subcellular location">
    <subcellularLocation>
        <location evidence="1">Membrane</location>
        <topology evidence="1">Multi-pass membrane protein</topology>
    </subcellularLocation>
</comment>
<keyword evidence="2 7" id="KW-0812">Transmembrane</keyword>
<dbReference type="Pfam" id="PF20684">
    <property type="entry name" value="Fung_rhodopsin"/>
    <property type="match status" value="1"/>
</dbReference>
<feature type="transmembrane region" description="Helical" evidence="7">
    <location>
        <begin position="102"/>
        <end position="123"/>
    </location>
</feature>
<comment type="similarity">
    <text evidence="5">Belongs to the SAT4 family.</text>
</comment>
<dbReference type="InterPro" id="IPR049326">
    <property type="entry name" value="Rhodopsin_dom_fungi"/>
</dbReference>
<feature type="transmembrane region" description="Helical" evidence="7">
    <location>
        <begin position="143"/>
        <end position="167"/>
    </location>
</feature>
<proteinExistence type="inferred from homology"/>
<evidence type="ECO:0000313" key="9">
    <source>
        <dbReference type="EMBL" id="KAK8083057.1"/>
    </source>
</evidence>
<feature type="domain" description="Rhodopsin" evidence="8">
    <location>
        <begin position="64"/>
        <end position="223"/>
    </location>
</feature>
<dbReference type="PANTHER" id="PTHR33048:SF47">
    <property type="entry name" value="INTEGRAL MEMBRANE PROTEIN-RELATED"/>
    <property type="match status" value="1"/>
</dbReference>
<evidence type="ECO:0000256" key="3">
    <source>
        <dbReference type="ARBA" id="ARBA00022989"/>
    </source>
</evidence>
<organism evidence="9 10">
    <name type="scientific">Apiospora saccharicola</name>
    <dbReference type="NCBI Taxonomy" id="335842"/>
    <lineage>
        <taxon>Eukaryota</taxon>
        <taxon>Fungi</taxon>
        <taxon>Dikarya</taxon>
        <taxon>Ascomycota</taxon>
        <taxon>Pezizomycotina</taxon>
        <taxon>Sordariomycetes</taxon>
        <taxon>Xylariomycetidae</taxon>
        <taxon>Amphisphaeriales</taxon>
        <taxon>Apiosporaceae</taxon>
        <taxon>Apiospora</taxon>
    </lineage>
</organism>
<evidence type="ECO:0000259" key="8">
    <source>
        <dbReference type="Pfam" id="PF20684"/>
    </source>
</evidence>
<evidence type="ECO:0000313" key="10">
    <source>
        <dbReference type="Proteomes" id="UP001446871"/>
    </source>
</evidence>